<evidence type="ECO:0000313" key="7">
    <source>
        <dbReference type="Proteomes" id="UP000275613"/>
    </source>
</evidence>
<dbReference type="AlphaFoldDB" id="A0A0P9Q446"/>
<sequence>MRKFMLYSFHKCAYIGSHLGYETREEAERAAQNLSTKPEFWYSEIGIYQLVSKAKFAPQGEITRVDDVGTESAA</sequence>
<evidence type="ECO:0000313" key="2">
    <source>
        <dbReference type="EMBL" id="KPX25529.1"/>
    </source>
</evidence>
<dbReference type="RefSeq" id="WP_057421738.1">
    <property type="nucleotide sequence ID" value="NZ_BMZW01000034.1"/>
</dbReference>
<evidence type="ECO:0000313" key="3">
    <source>
        <dbReference type="EMBL" id="RMM00771.1"/>
    </source>
</evidence>
<dbReference type="EMBL" id="LJQI01000292">
    <property type="protein sequence ID" value="KPX25529.1"/>
    <property type="molecule type" value="Genomic_DNA"/>
</dbReference>
<evidence type="ECO:0000313" key="5">
    <source>
        <dbReference type="Proteomes" id="UP000050490"/>
    </source>
</evidence>
<dbReference type="EMBL" id="RBPV01000276">
    <property type="protein sequence ID" value="RMO56775.1"/>
    <property type="molecule type" value="Genomic_DNA"/>
</dbReference>
<dbReference type="Proteomes" id="UP000275613">
    <property type="component" value="Unassembled WGS sequence"/>
</dbReference>
<reference evidence="2 5" key="1">
    <citation type="submission" date="2015-09" db="EMBL/GenBank/DDBJ databases">
        <title>Genome announcement of multiple Pseudomonas syringae strains.</title>
        <authorList>
            <person name="Thakur S."/>
            <person name="Wang P.W."/>
            <person name="Gong Y."/>
            <person name="Weir B.S."/>
            <person name="Guttman D.S."/>
        </authorList>
    </citation>
    <scope>NUCLEOTIDE SEQUENCE [LARGE SCALE GENOMIC DNA]</scope>
    <source>
        <strain evidence="2 5">ICMP4455</strain>
    </source>
</reference>
<proteinExistence type="predicted"/>
<name>A0A0P9Q446_PSEA0</name>
<protein>
    <submittedName>
        <fullName evidence="2">Uncharacterized protein</fullName>
    </submittedName>
</protein>
<dbReference type="Proteomes" id="UP000272627">
    <property type="component" value="Unassembled WGS sequence"/>
</dbReference>
<dbReference type="PATRIC" id="fig|129137.4.peg.2885"/>
<reference evidence="6 7" key="2">
    <citation type="submission" date="2018-08" db="EMBL/GenBank/DDBJ databases">
        <title>Recombination of ecologically and evolutionarily significant loci maintains genetic cohesion in the Pseudomonas syringae species complex.</title>
        <authorList>
            <person name="Dillon M."/>
            <person name="Thakur S."/>
            <person name="Almeida R.N.D."/>
            <person name="Weir B.S."/>
            <person name="Guttman D.S."/>
        </authorList>
    </citation>
    <scope>NUCLEOTIDE SEQUENCE [LARGE SCALE GENOMIC DNA]</scope>
    <source>
        <strain evidence="4 7">ICMP 4316</strain>
        <strain evidence="3 6">ICMP 8636</strain>
    </source>
</reference>
<evidence type="ECO:0000313" key="6">
    <source>
        <dbReference type="Proteomes" id="UP000272627"/>
    </source>
</evidence>
<accession>A0A0P9Q446</accession>
<comment type="caution">
    <text evidence="2">The sequence shown here is derived from an EMBL/GenBank/DDBJ whole genome shotgun (WGS) entry which is preliminary data.</text>
</comment>
<dbReference type="EMBL" id="RBOA01000206">
    <property type="protein sequence ID" value="RMM00771.1"/>
    <property type="molecule type" value="Genomic_DNA"/>
</dbReference>
<dbReference type="Proteomes" id="UP000050490">
    <property type="component" value="Unassembled WGS sequence"/>
</dbReference>
<dbReference type="EMBL" id="BMZW01000034">
    <property type="protein sequence ID" value="GFZ62092.1"/>
    <property type="molecule type" value="Genomic_DNA"/>
</dbReference>
<gene>
    <name evidence="2" type="ORF">ALO70_02001</name>
    <name evidence="4" type="ORF">ALQ39_02314</name>
    <name evidence="3" type="ORF">ALQ86_00654</name>
    <name evidence="1" type="ORF">PSE10A_46030</name>
</gene>
<dbReference type="Proteomes" id="UP000630864">
    <property type="component" value="Unassembled WGS sequence"/>
</dbReference>
<reference evidence="1" key="3">
    <citation type="submission" date="2020-09" db="EMBL/GenBank/DDBJ databases">
        <title>Pseudomonas syringae pv. eriobotryae genome sequence causing loquat canker disease.</title>
        <authorList>
            <person name="Fukuda S."/>
            <person name="Tashiro H."/>
            <person name="Nagano Y."/>
        </authorList>
    </citation>
    <scope>NUCLEOTIDE SEQUENCE</scope>
    <source>
        <strain evidence="1">AM001</strain>
    </source>
</reference>
<organism evidence="2 5">
    <name type="scientific">Pseudomonas amygdali pv. eriobotryae</name>
    <dbReference type="NCBI Taxonomy" id="129137"/>
    <lineage>
        <taxon>Bacteria</taxon>
        <taxon>Pseudomonadati</taxon>
        <taxon>Pseudomonadota</taxon>
        <taxon>Gammaproteobacteria</taxon>
        <taxon>Pseudomonadales</taxon>
        <taxon>Pseudomonadaceae</taxon>
        <taxon>Pseudomonas</taxon>
        <taxon>Pseudomonas amygdali</taxon>
    </lineage>
</organism>
<evidence type="ECO:0000313" key="4">
    <source>
        <dbReference type="EMBL" id="RMO56775.1"/>
    </source>
</evidence>
<evidence type="ECO:0000313" key="1">
    <source>
        <dbReference type="EMBL" id="GFZ62092.1"/>
    </source>
</evidence>